<proteinExistence type="predicted"/>
<reference evidence="2 3" key="1">
    <citation type="submission" date="2024-06" db="EMBL/GenBank/DDBJ databases">
        <title>The Natural Products Discovery Center: Release of the First 8490 Sequenced Strains for Exploring Actinobacteria Biosynthetic Diversity.</title>
        <authorList>
            <person name="Kalkreuter E."/>
            <person name="Kautsar S.A."/>
            <person name="Yang D."/>
            <person name="Bader C.D."/>
            <person name="Teijaro C.N."/>
            <person name="Fluegel L."/>
            <person name="Davis C.M."/>
            <person name="Simpson J.R."/>
            <person name="Lauterbach L."/>
            <person name="Steele A.D."/>
            <person name="Gui C."/>
            <person name="Meng S."/>
            <person name="Li G."/>
            <person name="Viehrig K."/>
            <person name="Ye F."/>
            <person name="Su P."/>
            <person name="Kiefer A.F."/>
            <person name="Nichols A."/>
            <person name="Cepeda A.J."/>
            <person name="Yan W."/>
            <person name="Fan B."/>
            <person name="Jiang Y."/>
            <person name="Adhikari A."/>
            <person name="Zheng C.-J."/>
            <person name="Schuster L."/>
            <person name="Cowan T.M."/>
            <person name="Smanski M.J."/>
            <person name="Chevrette M.G."/>
            <person name="De Carvalho L.P.S."/>
            <person name="Shen B."/>
        </authorList>
    </citation>
    <scope>NUCLEOTIDE SEQUENCE [LARGE SCALE GENOMIC DNA]</scope>
    <source>
        <strain evidence="2 3">NPDC006286</strain>
    </source>
</reference>
<accession>A0ABV2VTZ4</accession>
<feature type="transmembrane region" description="Helical" evidence="1">
    <location>
        <begin position="380"/>
        <end position="401"/>
    </location>
</feature>
<keyword evidence="3" id="KW-1185">Reference proteome</keyword>
<keyword evidence="1" id="KW-0472">Membrane</keyword>
<evidence type="ECO:0000256" key="1">
    <source>
        <dbReference type="SAM" id="Phobius"/>
    </source>
</evidence>
<feature type="transmembrane region" description="Helical" evidence="1">
    <location>
        <begin position="463"/>
        <end position="482"/>
    </location>
</feature>
<dbReference type="Gene3D" id="1.20.1740.10">
    <property type="entry name" value="Amino acid/polyamine transporter I"/>
    <property type="match status" value="1"/>
</dbReference>
<feature type="transmembrane region" description="Helical" evidence="1">
    <location>
        <begin position="243"/>
        <end position="265"/>
    </location>
</feature>
<dbReference type="RefSeq" id="WP_355667792.1">
    <property type="nucleotide sequence ID" value="NZ_JBEXRX010000166.1"/>
</dbReference>
<evidence type="ECO:0000313" key="3">
    <source>
        <dbReference type="Proteomes" id="UP001550348"/>
    </source>
</evidence>
<sequence length="654" mass="69235">MPECVDAPVAGQPSQPLSRWLLKHRVQPSGPETGESHATPQGWWKVMCLTGVDYFSTLSYLPGIAALAAGALSPLATLLIVALTLFGVLPMYRRVARESPHGQGSVAMLERLLPFWRGKIFVLVLLGFVATSWIITITLSSADATVHLLENPVLPAGFPHGTTAAVVVTVVLLLILGGVFLLGFSEAVGVAIPLVAVFLLLNAAIVVVGLADIVADPELLRGWTDALTAGTNGVGDVIGPAVLAFPLLVLGLSGFETGVSMMPLVEGGGADAEARLAARIRNTRKLLTTAALIMSAYLLTTTLVTTVLIPAREFAPGGNANGRALAYLAHERLGEAFGTVYDISSVLILWFAGASAMAGLINIVPRYLPSYGMAPEWGRAVRPVVIVYTLISIAITVAFRADVNAQAGAYATGILAMMVSGAVAVTISALGRRQRAATAGFAVLTLVLLYALVENVIEKPDGLAISGLFIAGIITVSLISRVSRTTELRAERIEFDETARRFIVESIEYDGRLDIIAHRPNSGTTAEYRAKERAQRGMNPVPGAADVLFLEIDVVDPSDFSDVLRVHGVDTAGHRVLRAQSPAAPNAIAAILLALRDGTGVRPHAHFEWSEGNPIAHLLRYLILGRGDTPPVVREIIRKAEPDSARRPGIHVGG</sequence>
<gene>
    <name evidence="2" type="ORF">ABZ071_31125</name>
</gene>
<feature type="transmembrane region" description="Helical" evidence="1">
    <location>
        <begin position="437"/>
        <end position="457"/>
    </location>
</feature>
<keyword evidence="1" id="KW-1133">Transmembrane helix</keyword>
<organism evidence="2 3">
    <name type="scientific">Micromonospora fulviviridis</name>
    <dbReference type="NCBI Taxonomy" id="47860"/>
    <lineage>
        <taxon>Bacteria</taxon>
        <taxon>Bacillati</taxon>
        <taxon>Actinomycetota</taxon>
        <taxon>Actinomycetes</taxon>
        <taxon>Micromonosporales</taxon>
        <taxon>Micromonosporaceae</taxon>
        <taxon>Micromonospora</taxon>
    </lineage>
</organism>
<dbReference type="Proteomes" id="UP001550348">
    <property type="component" value="Unassembled WGS sequence"/>
</dbReference>
<comment type="caution">
    <text evidence="2">The sequence shown here is derived from an EMBL/GenBank/DDBJ whole genome shotgun (WGS) entry which is preliminary data.</text>
</comment>
<feature type="transmembrane region" description="Helical" evidence="1">
    <location>
        <begin position="286"/>
        <end position="309"/>
    </location>
</feature>
<feature type="transmembrane region" description="Helical" evidence="1">
    <location>
        <begin position="64"/>
        <end position="89"/>
    </location>
</feature>
<dbReference type="EMBL" id="JBEXRX010000166">
    <property type="protein sequence ID" value="MEU0156264.1"/>
    <property type="molecule type" value="Genomic_DNA"/>
</dbReference>
<feature type="transmembrane region" description="Helical" evidence="1">
    <location>
        <begin position="191"/>
        <end position="215"/>
    </location>
</feature>
<evidence type="ECO:0000313" key="2">
    <source>
        <dbReference type="EMBL" id="MEU0156264.1"/>
    </source>
</evidence>
<name>A0ABV2VTZ4_9ACTN</name>
<protein>
    <submittedName>
        <fullName evidence="2">Amino acid transporter</fullName>
    </submittedName>
</protein>
<feature type="transmembrane region" description="Helical" evidence="1">
    <location>
        <begin position="347"/>
        <end position="368"/>
    </location>
</feature>
<feature type="transmembrane region" description="Helical" evidence="1">
    <location>
        <begin position="162"/>
        <end position="184"/>
    </location>
</feature>
<keyword evidence="1" id="KW-0812">Transmembrane</keyword>
<feature type="transmembrane region" description="Helical" evidence="1">
    <location>
        <begin position="407"/>
        <end position="430"/>
    </location>
</feature>
<feature type="transmembrane region" description="Helical" evidence="1">
    <location>
        <begin position="120"/>
        <end position="142"/>
    </location>
</feature>